<evidence type="ECO:0000256" key="11">
    <source>
        <dbReference type="ARBA" id="ARBA00022989"/>
    </source>
</evidence>
<dbReference type="Proteomes" id="UP000238375">
    <property type="component" value="Unassembled WGS sequence"/>
</dbReference>
<dbReference type="InterPro" id="IPR000014">
    <property type="entry name" value="PAS"/>
</dbReference>
<dbReference type="SMART" id="SM00086">
    <property type="entry name" value="PAC"/>
    <property type="match status" value="2"/>
</dbReference>
<feature type="modified residue" description="Phosphohistidine" evidence="16">
    <location>
        <position position="891"/>
    </location>
</feature>
<organism evidence="24 25">
    <name type="scientific">Spirosoma oryzae</name>
    <dbReference type="NCBI Taxonomy" id="1469603"/>
    <lineage>
        <taxon>Bacteria</taxon>
        <taxon>Pseudomonadati</taxon>
        <taxon>Bacteroidota</taxon>
        <taxon>Cytophagia</taxon>
        <taxon>Cytophagales</taxon>
        <taxon>Cytophagaceae</taxon>
        <taxon>Spirosoma</taxon>
    </lineage>
</organism>
<dbReference type="CDD" id="cd00130">
    <property type="entry name" value="PAS"/>
    <property type="match status" value="2"/>
</dbReference>
<evidence type="ECO:0000256" key="7">
    <source>
        <dbReference type="ARBA" id="ARBA00022692"/>
    </source>
</evidence>
<keyword evidence="7" id="KW-0812">Transmembrane</keyword>
<gene>
    <name evidence="24" type="ORF">CLV58_11324</name>
</gene>
<dbReference type="EC" id="2.7.13.3" evidence="3"/>
<feature type="modified residue" description="4-aspartylphosphate" evidence="17">
    <location>
        <position position="748"/>
    </location>
</feature>
<dbReference type="Gene3D" id="1.10.287.130">
    <property type="match status" value="1"/>
</dbReference>
<dbReference type="GO" id="GO:0006355">
    <property type="term" value="P:regulation of DNA-templated transcription"/>
    <property type="evidence" value="ECO:0007669"/>
    <property type="project" value="InterPro"/>
</dbReference>
<sequence>MSELELTKRRLEREKAARRQAEAILEDKARQLYHANEALQRLNGSLETEIQRKLIELDLSEQRYRQLIDSVDDIIYKMSLDGLFTYVSPAIENVLGYRQETVVGRHFTHLVQPECWQEMAHFYQQMVRERTLSTYYEFAAKSRDGRRVWIGQTVRLIEADGQIVEMVGVARDITARRNAEQALQTTEIRFSTLLSNLHAGVLVEDEEGEIILANQQYCTIFDLPVQPGQSHRQSAGLAQHVLGEVAAFNARLDELLRDRKLVEADEIRLRNGRILERDYVPIVLAGRKLGTLWMYRDVTGKFHARELIRRSEEKYRGIMNKMDLGLIEVDRTDIILRVYERFCAMLGYAEDELIGRNINDMLVPPEFQPLVDEQLQSRQQGLSGSYELQLIRKDGSRIWVLVSGVPIYDERGDLVGSMGIHYDLTQRKELELELAAARQVAEDARMAEKQFLANMSHEIRTPLNAIIGMSHLLLDTPLSPRQHEYIDSLKTSADFLHRLISDLLDMTKIEAGRIEMNLRPFDLSTLLYSTQKVFEMKLTDRPVTIDVLLDTRIRGNVVGDDLILNQILLNLIGNAEKFTEEGSIQIIARVRREDEHEYVIDFTVSDTGIGIPAEKLDSIFQKFRQVNPSAHKPKGTGLGLAITKELVELQGGTISVRSQVGVGSQFMFTLSFSKSRDMVVPVNNPVPVAVSPADIPQCRVLIAEDNPLNQKYISNLFAKWMIPFGMASDGAELVELARQQVYDLILMDVQMPVMNGYEAAEAIRKTPNPNLFTPIVALTASAMLDQREMATQAGMNDFLAKPFEPMQLIDVLRRYAPVGNLRERSADAAEQAVSTAQDGLNYQRLDELYGDDAAYASEMFAAFLSDVVPDVANLPTLCRVERLPELAQLAHKIRPTFPMVGLTGLETELEQLEQAIHGKQPLDQIEQRCAGLVQELNRMVPLLQAELQKRLHLST</sequence>
<dbReference type="InterPro" id="IPR003661">
    <property type="entry name" value="HisK_dim/P_dom"/>
</dbReference>
<accession>A0A2T0SR68</accession>
<dbReference type="InterPro" id="IPR036890">
    <property type="entry name" value="HATPase_C_sf"/>
</dbReference>
<feature type="domain" description="Response regulatory" evidence="20">
    <location>
        <begin position="699"/>
        <end position="816"/>
    </location>
</feature>
<feature type="domain" description="PAS" evidence="21">
    <location>
        <begin position="311"/>
        <end position="382"/>
    </location>
</feature>
<dbReference type="PRINTS" id="PR00344">
    <property type="entry name" value="BCTRLSENSOR"/>
</dbReference>
<evidence type="ECO:0000313" key="25">
    <source>
        <dbReference type="Proteomes" id="UP000238375"/>
    </source>
</evidence>
<comment type="subunit">
    <text evidence="14">At low DSF concentrations, interacts with RpfF.</text>
</comment>
<dbReference type="PROSITE" id="PS50894">
    <property type="entry name" value="HPT"/>
    <property type="match status" value="1"/>
</dbReference>
<evidence type="ECO:0000256" key="14">
    <source>
        <dbReference type="ARBA" id="ARBA00064003"/>
    </source>
</evidence>
<name>A0A2T0SR68_9BACT</name>
<dbReference type="InterPro" id="IPR004358">
    <property type="entry name" value="Sig_transdc_His_kin-like_C"/>
</dbReference>
<feature type="domain" description="PAC" evidence="22">
    <location>
        <begin position="134"/>
        <end position="185"/>
    </location>
</feature>
<evidence type="ECO:0000256" key="1">
    <source>
        <dbReference type="ARBA" id="ARBA00000085"/>
    </source>
</evidence>
<dbReference type="InterPro" id="IPR036641">
    <property type="entry name" value="HPT_dom_sf"/>
</dbReference>
<dbReference type="SUPFAM" id="SSF55874">
    <property type="entry name" value="ATPase domain of HSP90 chaperone/DNA topoisomerase II/histidine kinase"/>
    <property type="match status" value="1"/>
</dbReference>
<evidence type="ECO:0000259" key="22">
    <source>
        <dbReference type="PROSITE" id="PS50113"/>
    </source>
</evidence>
<dbReference type="SMART" id="SM00388">
    <property type="entry name" value="HisKA"/>
    <property type="match status" value="1"/>
</dbReference>
<dbReference type="SMART" id="SM00091">
    <property type="entry name" value="PAS"/>
    <property type="match status" value="3"/>
</dbReference>
<dbReference type="SMART" id="SM00448">
    <property type="entry name" value="REC"/>
    <property type="match status" value="1"/>
</dbReference>
<dbReference type="EMBL" id="PVTE01000013">
    <property type="protein sequence ID" value="PRY35896.1"/>
    <property type="molecule type" value="Genomic_DNA"/>
</dbReference>
<comment type="caution">
    <text evidence="24">The sequence shown here is derived from an EMBL/GenBank/DDBJ whole genome shotgun (WGS) entry which is preliminary data.</text>
</comment>
<evidence type="ECO:0000256" key="18">
    <source>
        <dbReference type="SAM" id="Coils"/>
    </source>
</evidence>
<evidence type="ECO:0000256" key="2">
    <source>
        <dbReference type="ARBA" id="ARBA00004651"/>
    </source>
</evidence>
<keyword evidence="6" id="KW-0808">Transferase</keyword>
<keyword evidence="11" id="KW-1133">Transmembrane helix</keyword>
<dbReference type="CDD" id="cd17546">
    <property type="entry name" value="REC_hyHK_CKI1_RcsC-like"/>
    <property type="match status" value="1"/>
</dbReference>
<dbReference type="PROSITE" id="PS50113">
    <property type="entry name" value="PAC"/>
    <property type="match status" value="2"/>
</dbReference>
<feature type="domain" description="PAC" evidence="22">
    <location>
        <begin position="384"/>
        <end position="436"/>
    </location>
</feature>
<dbReference type="CDD" id="cd16922">
    <property type="entry name" value="HATPase_EvgS-ArcB-TorS-like"/>
    <property type="match status" value="1"/>
</dbReference>
<dbReference type="GO" id="GO:0000155">
    <property type="term" value="F:phosphorelay sensor kinase activity"/>
    <property type="evidence" value="ECO:0007669"/>
    <property type="project" value="InterPro"/>
</dbReference>
<dbReference type="GO" id="GO:0005886">
    <property type="term" value="C:plasma membrane"/>
    <property type="evidence" value="ECO:0007669"/>
    <property type="project" value="UniProtKB-SubCell"/>
</dbReference>
<keyword evidence="25" id="KW-1185">Reference proteome</keyword>
<dbReference type="Pfam" id="PF00072">
    <property type="entry name" value="Response_reg"/>
    <property type="match status" value="1"/>
</dbReference>
<dbReference type="Pfam" id="PF08448">
    <property type="entry name" value="PAS_4"/>
    <property type="match status" value="1"/>
</dbReference>
<keyword evidence="8" id="KW-0547">Nucleotide-binding</keyword>
<dbReference type="FunFam" id="3.30.565.10:FF:000010">
    <property type="entry name" value="Sensor histidine kinase RcsC"/>
    <property type="match status" value="1"/>
</dbReference>
<evidence type="ECO:0000256" key="4">
    <source>
        <dbReference type="ARBA" id="ARBA00022475"/>
    </source>
</evidence>
<dbReference type="CDD" id="cd00082">
    <property type="entry name" value="HisKA"/>
    <property type="match status" value="1"/>
</dbReference>
<protein>
    <recommendedName>
        <fullName evidence="15">Sensory/regulatory protein RpfC</fullName>
        <ecNumber evidence="3">2.7.13.3</ecNumber>
    </recommendedName>
</protein>
<keyword evidence="13" id="KW-0472">Membrane</keyword>
<evidence type="ECO:0000259" key="21">
    <source>
        <dbReference type="PROSITE" id="PS50112"/>
    </source>
</evidence>
<evidence type="ECO:0000256" key="13">
    <source>
        <dbReference type="ARBA" id="ARBA00023136"/>
    </source>
</evidence>
<evidence type="ECO:0000256" key="12">
    <source>
        <dbReference type="ARBA" id="ARBA00023012"/>
    </source>
</evidence>
<dbReference type="PROSITE" id="PS50112">
    <property type="entry name" value="PAS"/>
    <property type="match status" value="2"/>
</dbReference>
<dbReference type="InterPro" id="IPR008207">
    <property type="entry name" value="Sig_transdc_His_kin_Hpt_dom"/>
</dbReference>
<keyword evidence="10" id="KW-0067">ATP-binding</keyword>
<evidence type="ECO:0000259" key="23">
    <source>
        <dbReference type="PROSITE" id="PS50894"/>
    </source>
</evidence>
<dbReference type="Pfam" id="PF13426">
    <property type="entry name" value="PAS_9"/>
    <property type="match status" value="1"/>
</dbReference>
<evidence type="ECO:0000256" key="15">
    <source>
        <dbReference type="ARBA" id="ARBA00068150"/>
    </source>
</evidence>
<evidence type="ECO:0000256" key="5">
    <source>
        <dbReference type="ARBA" id="ARBA00022553"/>
    </source>
</evidence>
<evidence type="ECO:0000256" key="9">
    <source>
        <dbReference type="ARBA" id="ARBA00022777"/>
    </source>
</evidence>
<keyword evidence="4" id="KW-1003">Cell membrane</keyword>
<dbReference type="InterPro" id="IPR013767">
    <property type="entry name" value="PAS_fold"/>
</dbReference>
<evidence type="ECO:0000256" key="17">
    <source>
        <dbReference type="PROSITE-ProRule" id="PRU00169"/>
    </source>
</evidence>
<dbReference type="InterPro" id="IPR001789">
    <property type="entry name" value="Sig_transdc_resp-reg_receiver"/>
</dbReference>
<dbReference type="PROSITE" id="PS50109">
    <property type="entry name" value="HIS_KIN"/>
    <property type="match status" value="1"/>
</dbReference>
<evidence type="ECO:0000259" key="20">
    <source>
        <dbReference type="PROSITE" id="PS50110"/>
    </source>
</evidence>
<dbReference type="AlphaFoldDB" id="A0A2T0SR68"/>
<dbReference type="SUPFAM" id="SSF52172">
    <property type="entry name" value="CheY-like"/>
    <property type="match status" value="1"/>
</dbReference>
<dbReference type="InterPro" id="IPR011006">
    <property type="entry name" value="CheY-like_superfamily"/>
</dbReference>
<proteinExistence type="predicted"/>
<dbReference type="Gene3D" id="3.30.450.20">
    <property type="entry name" value="PAS domain"/>
    <property type="match status" value="3"/>
</dbReference>
<evidence type="ECO:0000256" key="8">
    <source>
        <dbReference type="ARBA" id="ARBA00022741"/>
    </source>
</evidence>
<dbReference type="InterPro" id="IPR035965">
    <property type="entry name" value="PAS-like_dom_sf"/>
</dbReference>
<reference evidence="24 25" key="1">
    <citation type="submission" date="2018-03" db="EMBL/GenBank/DDBJ databases">
        <title>Genomic Encyclopedia of Archaeal and Bacterial Type Strains, Phase II (KMG-II): from individual species to whole genera.</title>
        <authorList>
            <person name="Goeker M."/>
        </authorList>
    </citation>
    <scope>NUCLEOTIDE SEQUENCE [LARGE SCALE GENOMIC DNA]</scope>
    <source>
        <strain evidence="24 25">DSM 28354</strain>
    </source>
</reference>
<evidence type="ECO:0000313" key="24">
    <source>
        <dbReference type="EMBL" id="PRY35896.1"/>
    </source>
</evidence>
<dbReference type="NCBIfam" id="TIGR00229">
    <property type="entry name" value="sensory_box"/>
    <property type="match status" value="2"/>
</dbReference>
<comment type="subcellular location">
    <subcellularLocation>
        <location evidence="2">Cell membrane</location>
        <topology evidence="2">Multi-pass membrane protein</topology>
    </subcellularLocation>
</comment>
<dbReference type="OrthoDB" id="9781208at2"/>
<comment type="catalytic activity">
    <reaction evidence="1">
        <text>ATP + protein L-histidine = ADP + protein N-phospho-L-histidine.</text>
        <dbReference type="EC" id="2.7.13.3"/>
    </reaction>
</comment>
<dbReference type="Pfam" id="PF02518">
    <property type="entry name" value="HATPase_c"/>
    <property type="match status" value="1"/>
</dbReference>
<dbReference type="SUPFAM" id="SSF47384">
    <property type="entry name" value="Homodimeric domain of signal transducing histidine kinase"/>
    <property type="match status" value="1"/>
</dbReference>
<dbReference type="Pfam" id="PF00989">
    <property type="entry name" value="PAS"/>
    <property type="match status" value="1"/>
</dbReference>
<dbReference type="SMART" id="SM00387">
    <property type="entry name" value="HATPase_c"/>
    <property type="match status" value="1"/>
</dbReference>
<dbReference type="InterPro" id="IPR005467">
    <property type="entry name" value="His_kinase_dom"/>
</dbReference>
<evidence type="ECO:0000259" key="19">
    <source>
        <dbReference type="PROSITE" id="PS50109"/>
    </source>
</evidence>
<dbReference type="PANTHER" id="PTHR45339">
    <property type="entry name" value="HYBRID SIGNAL TRANSDUCTION HISTIDINE KINASE J"/>
    <property type="match status" value="1"/>
</dbReference>
<dbReference type="FunFam" id="1.10.287.130:FF:000002">
    <property type="entry name" value="Two-component osmosensing histidine kinase"/>
    <property type="match status" value="1"/>
</dbReference>
<dbReference type="InterPro" id="IPR003594">
    <property type="entry name" value="HATPase_dom"/>
</dbReference>
<evidence type="ECO:0000256" key="6">
    <source>
        <dbReference type="ARBA" id="ARBA00022679"/>
    </source>
</evidence>
<keyword evidence="12" id="KW-0902">Two-component regulatory system</keyword>
<keyword evidence="9" id="KW-0418">Kinase</keyword>
<dbReference type="GO" id="GO:0005524">
    <property type="term" value="F:ATP binding"/>
    <property type="evidence" value="ECO:0007669"/>
    <property type="project" value="UniProtKB-KW"/>
</dbReference>
<dbReference type="InterPro" id="IPR013656">
    <property type="entry name" value="PAS_4"/>
</dbReference>
<dbReference type="InterPro" id="IPR036097">
    <property type="entry name" value="HisK_dim/P_sf"/>
</dbReference>
<keyword evidence="18" id="KW-0175">Coiled coil</keyword>
<dbReference type="RefSeq" id="WP_106138805.1">
    <property type="nucleotide sequence ID" value="NZ_PVTE01000013.1"/>
</dbReference>
<dbReference type="Gene3D" id="3.30.565.10">
    <property type="entry name" value="Histidine kinase-like ATPase, C-terminal domain"/>
    <property type="match status" value="1"/>
</dbReference>
<dbReference type="InterPro" id="IPR000700">
    <property type="entry name" value="PAS-assoc_C"/>
</dbReference>
<dbReference type="Gene3D" id="3.40.50.2300">
    <property type="match status" value="1"/>
</dbReference>
<evidence type="ECO:0000256" key="10">
    <source>
        <dbReference type="ARBA" id="ARBA00022840"/>
    </source>
</evidence>
<dbReference type="SUPFAM" id="SSF47226">
    <property type="entry name" value="Histidine-containing phosphotransfer domain, HPT domain"/>
    <property type="match status" value="1"/>
</dbReference>
<feature type="coiled-coil region" evidence="18">
    <location>
        <begin position="1"/>
        <end position="56"/>
    </location>
</feature>
<feature type="domain" description="PAS" evidence="21">
    <location>
        <begin position="60"/>
        <end position="130"/>
    </location>
</feature>
<dbReference type="PROSITE" id="PS50110">
    <property type="entry name" value="RESPONSE_REGULATORY"/>
    <property type="match status" value="1"/>
</dbReference>
<dbReference type="InterPro" id="IPR001610">
    <property type="entry name" value="PAC"/>
</dbReference>
<dbReference type="PANTHER" id="PTHR45339:SF1">
    <property type="entry name" value="HYBRID SIGNAL TRANSDUCTION HISTIDINE KINASE J"/>
    <property type="match status" value="1"/>
</dbReference>
<feature type="domain" description="Histidine kinase" evidence="19">
    <location>
        <begin position="454"/>
        <end position="674"/>
    </location>
</feature>
<dbReference type="Pfam" id="PF00512">
    <property type="entry name" value="HisKA"/>
    <property type="match status" value="1"/>
</dbReference>
<evidence type="ECO:0000256" key="3">
    <source>
        <dbReference type="ARBA" id="ARBA00012438"/>
    </source>
</evidence>
<feature type="domain" description="HPt" evidence="23">
    <location>
        <begin position="852"/>
        <end position="950"/>
    </location>
</feature>
<dbReference type="Gene3D" id="1.20.120.160">
    <property type="entry name" value="HPT domain"/>
    <property type="match status" value="1"/>
</dbReference>
<dbReference type="SUPFAM" id="SSF55785">
    <property type="entry name" value="PYP-like sensor domain (PAS domain)"/>
    <property type="match status" value="3"/>
</dbReference>
<keyword evidence="5 17" id="KW-0597">Phosphoprotein</keyword>
<evidence type="ECO:0000256" key="16">
    <source>
        <dbReference type="PROSITE-ProRule" id="PRU00110"/>
    </source>
</evidence>